<dbReference type="NCBIfam" id="TIGR01409">
    <property type="entry name" value="TAT_signal_seq"/>
    <property type="match status" value="1"/>
</dbReference>
<sequence>MTSRRSFLKTAGALTAGVAAVGTSTACAVKDPTASNATGQENSAERVRGFDRVLLDAVATAVLPASLGATGIRTATNAFVAWADGYEPVAEEMHGYGYADVRYLPADPSPAWRAQLTALDLLAHRYGTDSFSTLPLPRRRELLRAVLRDQRGDRLPSPLDANHVAIALLAHWSSGPDAWDAAIGARVAPGVCRTLGDATRKPLPLATEPRA</sequence>
<dbReference type="InterPro" id="IPR006311">
    <property type="entry name" value="TAT_signal"/>
</dbReference>
<protein>
    <submittedName>
        <fullName evidence="2">Twin-arginine translocation signal domain-containing protein</fullName>
    </submittedName>
</protein>
<name>A0A6M4IJC3_9BACT</name>
<gene>
    <name evidence="2" type="ORF">HKW67_00865</name>
</gene>
<reference evidence="2 3" key="1">
    <citation type="submission" date="2020-05" db="EMBL/GenBank/DDBJ databases">
        <title>Complete genome sequence of Gemmatimonas greenlandica TET16.</title>
        <authorList>
            <person name="Zeng Y."/>
        </authorList>
    </citation>
    <scope>NUCLEOTIDE SEQUENCE [LARGE SCALE GENOMIC DNA]</scope>
    <source>
        <strain evidence="2 3">TET16</strain>
    </source>
</reference>
<proteinExistence type="predicted"/>
<keyword evidence="1" id="KW-0732">Signal</keyword>
<dbReference type="Proteomes" id="UP000500938">
    <property type="component" value="Chromosome"/>
</dbReference>
<evidence type="ECO:0000256" key="1">
    <source>
        <dbReference type="SAM" id="SignalP"/>
    </source>
</evidence>
<keyword evidence="3" id="KW-1185">Reference proteome</keyword>
<evidence type="ECO:0000313" key="2">
    <source>
        <dbReference type="EMBL" id="QJR34165.1"/>
    </source>
</evidence>
<accession>A0A6M4IJC3</accession>
<dbReference type="EMBL" id="CP053085">
    <property type="protein sequence ID" value="QJR34165.1"/>
    <property type="molecule type" value="Genomic_DNA"/>
</dbReference>
<feature type="signal peptide" evidence="1">
    <location>
        <begin position="1"/>
        <end position="28"/>
    </location>
</feature>
<dbReference type="Pfam" id="PF10518">
    <property type="entry name" value="TAT_signal"/>
    <property type="match status" value="1"/>
</dbReference>
<dbReference type="AlphaFoldDB" id="A0A6M4IJC3"/>
<dbReference type="InterPro" id="IPR019546">
    <property type="entry name" value="TAT_signal_bac_arc"/>
</dbReference>
<feature type="chain" id="PRO_5026937974" evidence="1">
    <location>
        <begin position="29"/>
        <end position="211"/>
    </location>
</feature>
<dbReference type="PROSITE" id="PS51318">
    <property type="entry name" value="TAT"/>
    <property type="match status" value="1"/>
</dbReference>
<dbReference type="PROSITE" id="PS51257">
    <property type="entry name" value="PROKAR_LIPOPROTEIN"/>
    <property type="match status" value="1"/>
</dbReference>
<dbReference type="KEGG" id="ggr:HKW67_00865"/>
<evidence type="ECO:0000313" key="3">
    <source>
        <dbReference type="Proteomes" id="UP000500938"/>
    </source>
</evidence>
<organism evidence="2 3">
    <name type="scientific">Gemmatimonas groenlandica</name>
    <dbReference type="NCBI Taxonomy" id="2732249"/>
    <lineage>
        <taxon>Bacteria</taxon>
        <taxon>Pseudomonadati</taxon>
        <taxon>Gemmatimonadota</taxon>
        <taxon>Gemmatimonadia</taxon>
        <taxon>Gemmatimonadales</taxon>
        <taxon>Gemmatimonadaceae</taxon>
        <taxon>Gemmatimonas</taxon>
    </lineage>
</organism>
<dbReference type="RefSeq" id="WP_171223591.1">
    <property type="nucleotide sequence ID" value="NZ_CP053085.1"/>
</dbReference>